<dbReference type="Proteomes" id="UP000176998">
    <property type="component" value="Unassembled WGS sequence"/>
</dbReference>
<feature type="region of interest" description="Disordered" evidence="1">
    <location>
        <begin position="1"/>
        <end position="60"/>
    </location>
</feature>
<dbReference type="RefSeq" id="XP_022474872.1">
    <property type="nucleotide sequence ID" value="XM_022618562.1"/>
</dbReference>
<dbReference type="AlphaFoldDB" id="A0A1G4B8F4"/>
<gene>
    <name evidence="2" type="ORF">CORC01_06924</name>
</gene>
<name>A0A1G4B8F4_9PEZI</name>
<evidence type="ECO:0000256" key="1">
    <source>
        <dbReference type="SAM" id="MobiDB-lite"/>
    </source>
</evidence>
<reference evidence="2 3" key="1">
    <citation type="submission" date="2016-09" db="EMBL/GenBank/DDBJ databases">
        <authorList>
            <person name="Capua I."/>
            <person name="De Benedictis P."/>
            <person name="Joannis T."/>
            <person name="Lombin L.H."/>
            <person name="Cattoli G."/>
        </authorList>
    </citation>
    <scope>NUCLEOTIDE SEQUENCE [LARGE SCALE GENOMIC DNA]</scope>
    <source>
        <strain evidence="2 3">IMI 309357</strain>
    </source>
</reference>
<protein>
    <submittedName>
        <fullName evidence="2">Uncharacterized protein</fullName>
    </submittedName>
</protein>
<feature type="non-terminal residue" evidence="2">
    <location>
        <position position="1"/>
    </location>
</feature>
<keyword evidence="3" id="KW-1185">Reference proteome</keyword>
<organism evidence="2 3">
    <name type="scientific">Colletotrichum orchidophilum</name>
    <dbReference type="NCBI Taxonomy" id="1209926"/>
    <lineage>
        <taxon>Eukaryota</taxon>
        <taxon>Fungi</taxon>
        <taxon>Dikarya</taxon>
        <taxon>Ascomycota</taxon>
        <taxon>Pezizomycotina</taxon>
        <taxon>Sordariomycetes</taxon>
        <taxon>Hypocreomycetidae</taxon>
        <taxon>Glomerellales</taxon>
        <taxon>Glomerellaceae</taxon>
        <taxon>Colletotrichum</taxon>
    </lineage>
</organism>
<sequence>AVIHGKRHQNRRKRRIRQHTHPRGHHRLGNPLHHPQRPAQRRPDVQEGQGGFTTSKQVPKELFGRLGCCTSRAAPSPPPGKCAQIRDFATQILQRVRETHPLDRK</sequence>
<evidence type="ECO:0000313" key="2">
    <source>
        <dbReference type="EMBL" id="OHE97719.1"/>
    </source>
</evidence>
<evidence type="ECO:0000313" key="3">
    <source>
        <dbReference type="Proteomes" id="UP000176998"/>
    </source>
</evidence>
<dbReference type="GeneID" id="34560072"/>
<dbReference type="EMBL" id="MJBS01000054">
    <property type="protein sequence ID" value="OHE97719.1"/>
    <property type="molecule type" value="Genomic_DNA"/>
</dbReference>
<comment type="caution">
    <text evidence="2">The sequence shown here is derived from an EMBL/GenBank/DDBJ whole genome shotgun (WGS) entry which is preliminary data.</text>
</comment>
<accession>A0A1G4B8F4</accession>
<proteinExistence type="predicted"/>
<feature type="compositionally biased region" description="Basic residues" evidence="1">
    <location>
        <begin position="1"/>
        <end position="40"/>
    </location>
</feature>